<organism evidence="1 2">
    <name type="scientific">Escherichia coli</name>
    <dbReference type="NCBI Taxonomy" id="562"/>
    <lineage>
        <taxon>Bacteria</taxon>
        <taxon>Pseudomonadati</taxon>
        <taxon>Pseudomonadota</taxon>
        <taxon>Gammaproteobacteria</taxon>
        <taxon>Enterobacterales</taxon>
        <taxon>Enterobacteriaceae</taxon>
        <taxon>Escherichia</taxon>
    </lineage>
</organism>
<dbReference type="AlphaFoldDB" id="A0A376DF79"/>
<dbReference type="RefSeq" id="WP_000356970.1">
    <property type="nucleotide sequence ID" value="NZ_CAJSHW010000033.1"/>
</dbReference>
<dbReference type="Proteomes" id="UP000254647">
    <property type="component" value="Unassembled WGS sequence"/>
</dbReference>
<evidence type="ECO:0000313" key="1">
    <source>
        <dbReference type="EMBL" id="STC88352.1"/>
    </source>
</evidence>
<protein>
    <submittedName>
        <fullName evidence="1">Putative phage tail protein</fullName>
    </submittedName>
</protein>
<reference evidence="1 2" key="1">
    <citation type="submission" date="2018-06" db="EMBL/GenBank/DDBJ databases">
        <authorList>
            <consortium name="Pathogen Informatics"/>
            <person name="Doyle S."/>
        </authorList>
    </citation>
    <scope>NUCLEOTIDE SEQUENCE [LARGE SCALE GENOMIC DNA]</scope>
    <source>
        <strain evidence="1 2">NCTC10767</strain>
    </source>
</reference>
<accession>A0A376DF79</accession>
<evidence type="ECO:0000313" key="2">
    <source>
        <dbReference type="Proteomes" id="UP000254647"/>
    </source>
</evidence>
<proteinExistence type="predicted"/>
<gene>
    <name evidence="1" type="ORF">NCTC10767_04739</name>
</gene>
<name>A0A376DF79_ECOLX</name>
<dbReference type="EMBL" id="UFXW01000004">
    <property type="protein sequence ID" value="STC88352.1"/>
    <property type="molecule type" value="Genomic_DNA"/>
</dbReference>
<sequence>MDKETEMATGTAVSNGEASAVAVAATAAPKNVVKLTVPVVRGDVSYSEIKIGPLANQAGSLRGLSLLALYNMNCDAMVTWLARVTEPKLKEAEMYAMNTADFTALSSAAVNFFAPSGSNAPAPENTAEP</sequence>